<comment type="caution">
    <text evidence="1">The sequence shown here is derived from an EMBL/GenBank/DDBJ whole genome shotgun (WGS) entry which is preliminary data.</text>
</comment>
<organism evidence="1 2">
    <name type="scientific">Pleurodeles waltl</name>
    <name type="common">Iberian ribbed newt</name>
    <dbReference type="NCBI Taxonomy" id="8319"/>
    <lineage>
        <taxon>Eukaryota</taxon>
        <taxon>Metazoa</taxon>
        <taxon>Chordata</taxon>
        <taxon>Craniata</taxon>
        <taxon>Vertebrata</taxon>
        <taxon>Euteleostomi</taxon>
        <taxon>Amphibia</taxon>
        <taxon>Batrachia</taxon>
        <taxon>Caudata</taxon>
        <taxon>Salamandroidea</taxon>
        <taxon>Salamandridae</taxon>
        <taxon>Pleurodelinae</taxon>
        <taxon>Pleurodeles</taxon>
    </lineage>
</organism>
<reference evidence="1" key="1">
    <citation type="journal article" date="2022" name="bioRxiv">
        <title>Sequencing and chromosome-scale assembly of the giantPleurodeles waltlgenome.</title>
        <authorList>
            <person name="Brown T."/>
            <person name="Elewa A."/>
            <person name="Iarovenko S."/>
            <person name="Subramanian E."/>
            <person name="Araus A.J."/>
            <person name="Petzold A."/>
            <person name="Susuki M."/>
            <person name="Suzuki K.-i.T."/>
            <person name="Hayashi T."/>
            <person name="Toyoda A."/>
            <person name="Oliveira C."/>
            <person name="Osipova E."/>
            <person name="Leigh N.D."/>
            <person name="Simon A."/>
            <person name="Yun M.H."/>
        </authorList>
    </citation>
    <scope>NUCLEOTIDE SEQUENCE</scope>
    <source>
        <strain evidence="1">20211129_DDA</strain>
        <tissue evidence="1">Liver</tissue>
    </source>
</reference>
<name>A0AAV7SXH9_PLEWA</name>
<sequence length="90" mass="8951">MTVLAGGRGLNAALRSARAVPVLRPTSLGPRGSEHGCAAPADGGAGWCPPIPLLMTGGSAATPQCYVSFEVQASRGAKSAILVGPRALRA</sequence>
<dbReference type="AlphaFoldDB" id="A0AAV7SXH9"/>
<dbReference type="Proteomes" id="UP001066276">
    <property type="component" value="Chromosome 4_1"/>
</dbReference>
<keyword evidence="2" id="KW-1185">Reference proteome</keyword>
<dbReference type="EMBL" id="JANPWB010000007">
    <property type="protein sequence ID" value="KAJ1168660.1"/>
    <property type="molecule type" value="Genomic_DNA"/>
</dbReference>
<evidence type="ECO:0000313" key="1">
    <source>
        <dbReference type="EMBL" id="KAJ1168660.1"/>
    </source>
</evidence>
<protein>
    <submittedName>
        <fullName evidence="1">Uncharacterized protein</fullName>
    </submittedName>
</protein>
<gene>
    <name evidence="1" type="ORF">NDU88_000578</name>
</gene>
<accession>A0AAV7SXH9</accession>
<proteinExistence type="predicted"/>
<evidence type="ECO:0000313" key="2">
    <source>
        <dbReference type="Proteomes" id="UP001066276"/>
    </source>
</evidence>